<proteinExistence type="predicted"/>
<organism evidence="1 2">
    <name type="scientific">Batillaria attramentaria</name>
    <dbReference type="NCBI Taxonomy" id="370345"/>
    <lineage>
        <taxon>Eukaryota</taxon>
        <taxon>Metazoa</taxon>
        <taxon>Spiralia</taxon>
        <taxon>Lophotrochozoa</taxon>
        <taxon>Mollusca</taxon>
        <taxon>Gastropoda</taxon>
        <taxon>Caenogastropoda</taxon>
        <taxon>Sorbeoconcha</taxon>
        <taxon>Cerithioidea</taxon>
        <taxon>Batillariidae</taxon>
        <taxon>Batillaria</taxon>
    </lineage>
</organism>
<comment type="caution">
    <text evidence="1">The sequence shown here is derived from an EMBL/GenBank/DDBJ whole genome shotgun (WGS) entry which is preliminary data.</text>
</comment>
<gene>
    <name evidence="1" type="ORF">BaRGS_00032996</name>
</gene>
<evidence type="ECO:0000313" key="2">
    <source>
        <dbReference type="Proteomes" id="UP001519460"/>
    </source>
</evidence>
<evidence type="ECO:0000313" key="1">
    <source>
        <dbReference type="EMBL" id="KAK7475775.1"/>
    </source>
</evidence>
<feature type="non-terminal residue" evidence="1">
    <location>
        <position position="1"/>
    </location>
</feature>
<dbReference type="Proteomes" id="UP001519460">
    <property type="component" value="Unassembled WGS sequence"/>
</dbReference>
<name>A0ABD0JLC7_9CAEN</name>
<reference evidence="1 2" key="1">
    <citation type="journal article" date="2023" name="Sci. Data">
        <title>Genome assembly of the Korean intertidal mud-creeper Batillaria attramentaria.</title>
        <authorList>
            <person name="Patra A.K."/>
            <person name="Ho P.T."/>
            <person name="Jun S."/>
            <person name="Lee S.J."/>
            <person name="Kim Y."/>
            <person name="Won Y.J."/>
        </authorList>
    </citation>
    <scope>NUCLEOTIDE SEQUENCE [LARGE SCALE GENOMIC DNA]</scope>
    <source>
        <strain evidence="1">Wonlab-2016</strain>
    </source>
</reference>
<protein>
    <submittedName>
        <fullName evidence="1">Uncharacterized protein</fullName>
    </submittedName>
</protein>
<keyword evidence="2" id="KW-1185">Reference proteome</keyword>
<dbReference type="EMBL" id="JACVVK020000394">
    <property type="protein sequence ID" value="KAK7475775.1"/>
    <property type="molecule type" value="Genomic_DNA"/>
</dbReference>
<sequence>VEVGQGRKKMAVLCFMCSWGKQGKKMNSENFLLGIVSLVSPSADLELGGHCCFIGCAVSASGGLSNCEQLLFINYEVPRIMY</sequence>
<accession>A0ABD0JLC7</accession>
<dbReference type="AlphaFoldDB" id="A0ABD0JLC7"/>